<comment type="similarity">
    <text evidence="10">Belongs to the biotin--protein ligase family.</text>
</comment>
<keyword evidence="1 10" id="KW-0678">Repressor</keyword>
<dbReference type="InterPro" id="IPR036390">
    <property type="entry name" value="WH_DNA-bd_sf"/>
</dbReference>
<dbReference type="InterPro" id="IPR013196">
    <property type="entry name" value="HTH_11"/>
</dbReference>
<dbReference type="InterPro" id="IPR036388">
    <property type="entry name" value="WH-like_DNA-bd_sf"/>
</dbReference>
<dbReference type="Gene3D" id="1.10.10.10">
    <property type="entry name" value="Winged helix-like DNA-binding domain superfamily/Winged helix DNA-binding domain"/>
    <property type="match status" value="1"/>
</dbReference>
<evidence type="ECO:0000256" key="1">
    <source>
        <dbReference type="ARBA" id="ARBA00022491"/>
    </source>
</evidence>
<dbReference type="InterPro" id="IPR004409">
    <property type="entry name" value="Biotin_operon_repress_HTH"/>
</dbReference>
<dbReference type="InterPro" id="IPR003142">
    <property type="entry name" value="BPL_C"/>
</dbReference>
<dbReference type="GO" id="GO:0003677">
    <property type="term" value="F:DNA binding"/>
    <property type="evidence" value="ECO:0007669"/>
    <property type="project" value="UniProtKB-UniRule"/>
</dbReference>
<evidence type="ECO:0000256" key="4">
    <source>
        <dbReference type="ARBA" id="ARBA00022840"/>
    </source>
</evidence>
<dbReference type="InterPro" id="IPR008988">
    <property type="entry name" value="Transcriptional_repressor_C"/>
</dbReference>
<protein>
    <recommendedName>
        <fullName evidence="10">Bifunctional ligase/repressor BirA</fullName>
    </recommendedName>
    <alternativeName>
        <fullName evidence="10">Biotin operon repressor</fullName>
    </alternativeName>
    <alternativeName>
        <fullName evidence="10">Biotin--[acetyl-CoA-carboxylase] ligase</fullName>
        <ecNumber evidence="10">6.3.4.15</ecNumber>
    </alternativeName>
    <alternativeName>
        <fullName evidence="10">Biotin--protein ligase</fullName>
    </alternativeName>
    <alternativeName>
        <fullName evidence="10">Biotin-[acetyl-CoA carboxylase] synthetase</fullName>
    </alternativeName>
</protein>
<dbReference type="PANTHER" id="PTHR12835:SF5">
    <property type="entry name" value="BIOTIN--PROTEIN LIGASE"/>
    <property type="match status" value="1"/>
</dbReference>
<proteinExistence type="inferred from homology"/>
<gene>
    <name evidence="10" type="primary">birA</name>
    <name evidence="12" type="ORF">SAMN04488052_10549</name>
</gene>
<dbReference type="EMBL" id="FOEG01000005">
    <property type="protein sequence ID" value="SEO96198.1"/>
    <property type="molecule type" value="Genomic_DNA"/>
</dbReference>
<dbReference type="HAMAP" id="MF_00978">
    <property type="entry name" value="Bifunct_BirA"/>
    <property type="match status" value="1"/>
</dbReference>
<sequence length="322" mass="34457">MTRVERLLSLLADGAPHSGEALGEALGVTRAAVWKLVRQLQDTGVPVESVPGKGYRLQEPVELLDSGAIRAAMGRPTAAMLRDVSVERVVDSTNRRLFESSRRDALPQALLAEAQSAGRGRRGRDWHSPFGRNLYLSVAWPFDAVPGGLGGLSLAVGIAVADVLSTHRTPGLGLKWPNDLLVDDRKLGGILVELQGEPAGPCTAVVGLGLNLFMDDAPAVEQPWTALAEHVISWPGRNVLAGQVLDGIVDALSRFGHEGFPGFVDHWPRHDLLAGKRVRLFAGNRTVDGIAAGVDQTGCLLLERDGRLEPWSAGEVSLRPVQ</sequence>
<evidence type="ECO:0000256" key="8">
    <source>
        <dbReference type="ARBA" id="ARBA00023267"/>
    </source>
</evidence>
<evidence type="ECO:0000313" key="12">
    <source>
        <dbReference type="EMBL" id="SEO96198.1"/>
    </source>
</evidence>
<keyword evidence="8 10" id="KW-0092">Biotin</keyword>
<accession>A0A1H8U0M5</accession>
<dbReference type="NCBIfam" id="TIGR00122">
    <property type="entry name" value="birA_repr_reg"/>
    <property type="match status" value="1"/>
</dbReference>
<dbReference type="NCBIfam" id="TIGR00121">
    <property type="entry name" value="birA_ligase"/>
    <property type="match status" value="1"/>
</dbReference>
<dbReference type="RefSeq" id="WP_091644216.1">
    <property type="nucleotide sequence ID" value="NZ_FOEG01000005.1"/>
</dbReference>
<dbReference type="InterPro" id="IPR045864">
    <property type="entry name" value="aa-tRNA-synth_II/BPL/LPL"/>
</dbReference>
<keyword evidence="5 10" id="KW-0805">Transcription regulation</keyword>
<keyword evidence="13" id="KW-1185">Reference proteome</keyword>
<evidence type="ECO:0000313" key="13">
    <source>
        <dbReference type="Proteomes" id="UP000199657"/>
    </source>
</evidence>
<dbReference type="Gene3D" id="3.30.930.10">
    <property type="entry name" value="Bira Bifunctional Protein, Domain 2"/>
    <property type="match status" value="1"/>
</dbReference>
<keyword evidence="2 10" id="KW-0436">Ligase</keyword>
<feature type="domain" description="BPL/LPL catalytic" evidence="11">
    <location>
        <begin position="67"/>
        <end position="260"/>
    </location>
</feature>
<feature type="DNA-binding region" description="H-T-H motif" evidence="10">
    <location>
        <begin position="19"/>
        <end position="38"/>
    </location>
</feature>
<dbReference type="Gene3D" id="2.30.30.100">
    <property type="match status" value="1"/>
</dbReference>
<feature type="binding site" evidence="10">
    <location>
        <position position="115"/>
    </location>
    <ligand>
        <name>biotin</name>
        <dbReference type="ChEBI" id="CHEBI:57586"/>
    </ligand>
</feature>
<dbReference type="Pfam" id="PF08279">
    <property type="entry name" value="HTH_11"/>
    <property type="match status" value="1"/>
</dbReference>
<evidence type="ECO:0000256" key="10">
    <source>
        <dbReference type="HAMAP-Rule" id="MF_00978"/>
    </source>
</evidence>
<dbReference type="Pfam" id="PF02237">
    <property type="entry name" value="BPL_C"/>
    <property type="match status" value="1"/>
</dbReference>
<dbReference type="GO" id="GO:0006355">
    <property type="term" value="P:regulation of DNA-templated transcription"/>
    <property type="evidence" value="ECO:0007669"/>
    <property type="project" value="UniProtKB-UniRule"/>
</dbReference>
<evidence type="ECO:0000256" key="6">
    <source>
        <dbReference type="ARBA" id="ARBA00023125"/>
    </source>
</evidence>
<evidence type="ECO:0000256" key="9">
    <source>
        <dbReference type="ARBA" id="ARBA00047846"/>
    </source>
</evidence>
<dbReference type="Proteomes" id="UP000199657">
    <property type="component" value="Unassembled WGS sequence"/>
</dbReference>
<dbReference type="SUPFAM" id="SSF55681">
    <property type="entry name" value="Class II aaRS and biotin synthetases"/>
    <property type="match status" value="1"/>
</dbReference>
<reference evidence="12 13" key="1">
    <citation type="submission" date="2016-10" db="EMBL/GenBank/DDBJ databases">
        <authorList>
            <person name="de Groot N.N."/>
        </authorList>
    </citation>
    <scope>NUCLEOTIDE SEQUENCE [LARGE SCALE GENOMIC DNA]</scope>
    <source>
        <strain evidence="12 13">CGMCC 1.6291</strain>
    </source>
</reference>
<evidence type="ECO:0000256" key="5">
    <source>
        <dbReference type="ARBA" id="ARBA00023015"/>
    </source>
</evidence>
<dbReference type="GO" id="GO:0005524">
    <property type="term" value="F:ATP binding"/>
    <property type="evidence" value="ECO:0007669"/>
    <property type="project" value="UniProtKB-UniRule"/>
</dbReference>
<organism evidence="12 13">
    <name type="scientific">Aquisalimonas asiatica</name>
    <dbReference type="NCBI Taxonomy" id="406100"/>
    <lineage>
        <taxon>Bacteria</taxon>
        <taxon>Pseudomonadati</taxon>
        <taxon>Pseudomonadota</taxon>
        <taxon>Gammaproteobacteria</taxon>
        <taxon>Chromatiales</taxon>
        <taxon>Ectothiorhodospiraceae</taxon>
        <taxon>Aquisalimonas</taxon>
    </lineage>
</organism>
<dbReference type="SUPFAM" id="SSF46785">
    <property type="entry name" value="Winged helix' DNA-binding domain"/>
    <property type="match status" value="1"/>
</dbReference>
<keyword evidence="4 10" id="KW-0067">ATP-binding</keyword>
<feature type="binding site" evidence="10">
    <location>
        <position position="186"/>
    </location>
    <ligand>
        <name>biotin</name>
        <dbReference type="ChEBI" id="CHEBI:57586"/>
    </ligand>
</feature>
<dbReference type="CDD" id="cd16442">
    <property type="entry name" value="BPL"/>
    <property type="match status" value="1"/>
</dbReference>
<evidence type="ECO:0000256" key="3">
    <source>
        <dbReference type="ARBA" id="ARBA00022741"/>
    </source>
</evidence>
<feature type="binding site" evidence="10">
    <location>
        <begin position="92"/>
        <end position="94"/>
    </location>
    <ligand>
        <name>biotin</name>
        <dbReference type="ChEBI" id="CHEBI:57586"/>
    </ligand>
</feature>
<dbReference type="InterPro" id="IPR004408">
    <property type="entry name" value="Biotin_CoA_COase_ligase"/>
</dbReference>
<dbReference type="GO" id="GO:0004077">
    <property type="term" value="F:biotin--[biotin carboxyl-carrier protein] ligase activity"/>
    <property type="evidence" value="ECO:0007669"/>
    <property type="project" value="UniProtKB-UniRule"/>
</dbReference>
<dbReference type="InterPro" id="IPR004143">
    <property type="entry name" value="BPL_LPL_catalytic"/>
</dbReference>
<evidence type="ECO:0000259" key="11">
    <source>
        <dbReference type="PROSITE" id="PS51733"/>
    </source>
</evidence>
<dbReference type="EC" id="6.3.4.15" evidence="10"/>
<dbReference type="NCBIfam" id="NF008847">
    <property type="entry name" value="PRK11886.1-2"/>
    <property type="match status" value="1"/>
</dbReference>
<name>A0A1H8U0M5_9GAMM</name>
<dbReference type="SUPFAM" id="SSF50037">
    <property type="entry name" value="C-terminal domain of transcriptional repressors"/>
    <property type="match status" value="1"/>
</dbReference>
<dbReference type="OrthoDB" id="9807064at2"/>
<keyword evidence="7 10" id="KW-0804">Transcription</keyword>
<comment type="catalytic activity">
    <reaction evidence="9 10">
        <text>biotin + L-lysyl-[protein] + ATP = N(6)-biotinyl-L-lysyl-[protein] + AMP + diphosphate + H(+)</text>
        <dbReference type="Rhea" id="RHEA:11756"/>
        <dbReference type="Rhea" id="RHEA-COMP:9752"/>
        <dbReference type="Rhea" id="RHEA-COMP:10505"/>
        <dbReference type="ChEBI" id="CHEBI:15378"/>
        <dbReference type="ChEBI" id="CHEBI:29969"/>
        <dbReference type="ChEBI" id="CHEBI:30616"/>
        <dbReference type="ChEBI" id="CHEBI:33019"/>
        <dbReference type="ChEBI" id="CHEBI:57586"/>
        <dbReference type="ChEBI" id="CHEBI:83144"/>
        <dbReference type="ChEBI" id="CHEBI:456215"/>
        <dbReference type="EC" id="6.3.4.15"/>
    </reaction>
</comment>
<dbReference type="Pfam" id="PF03099">
    <property type="entry name" value="BPL_LplA_LipB"/>
    <property type="match status" value="1"/>
</dbReference>
<dbReference type="PROSITE" id="PS51733">
    <property type="entry name" value="BPL_LPL_CATALYTIC"/>
    <property type="match status" value="1"/>
</dbReference>
<dbReference type="PANTHER" id="PTHR12835">
    <property type="entry name" value="BIOTIN PROTEIN LIGASE"/>
    <property type="match status" value="1"/>
</dbReference>
<dbReference type="AlphaFoldDB" id="A0A1H8U0M5"/>
<keyword evidence="6 10" id="KW-0238">DNA-binding</keyword>
<evidence type="ECO:0000256" key="7">
    <source>
        <dbReference type="ARBA" id="ARBA00023163"/>
    </source>
</evidence>
<feature type="binding site" evidence="10">
    <location>
        <begin position="119"/>
        <end position="121"/>
    </location>
    <ligand>
        <name>biotin</name>
        <dbReference type="ChEBI" id="CHEBI:57586"/>
    </ligand>
</feature>
<evidence type="ECO:0000256" key="2">
    <source>
        <dbReference type="ARBA" id="ARBA00022598"/>
    </source>
</evidence>
<dbReference type="InterPro" id="IPR030855">
    <property type="entry name" value="Bifunct_BirA"/>
</dbReference>
<comment type="function">
    <text evidence="10">Acts both as a biotin--[acetyl-CoA-carboxylase] ligase and a biotin-operon repressor. In the presence of ATP, BirA activates biotin to form the BirA-biotinyl-5'-adenylate (BirA-bio-5'-AMP or holoBirA) complex. HoloBirA can either transfer the biotinyl moiety to the biotin carboxyl carrier protein (BCCP) subunit of acetyl-CoA carboxylase, or bind to the biotin operator site and inhibit transcription of the operon.</text>
</comment>
<dbReference type="GO" id="GO:0005737">
    <property type="term" value="C:cytoplasm"/>
    <property type="evidence" value="ECO:0007669"/>
    <property type="project" value="TreeGrafter"/>
</dbReference>
<dbReference type="STRING" id="406100.SAMN04488052_10549"/>
<keyword evidence="3 10" id="KW-0547">Nucleotide-binding</keyword>